<name>B5VRB6_YEAS6</name>
<evidence type="ECO:0000256" key="7">
    <source>
        <dbReference type="RuleBase" id="RU367161"/>
    </source>
</evidence>
<feature type="domain" description="GINS subunit" evidence="8">
    <location>
        <begin position="122"/>
        <end position="234"/>
    </location>
</feature>
<proteinExistence type="inferred from homology"/>
<dbReference type="EMBL" id="ABSV01002076">
    <property type="protein sequence ID" value="EDZ69528.1"/>
    <property type="molecule type" value="Genomic_DNA"/>
</dbReference>
<dbReference type="FunFam" id="1.20.58.2050:FF:000004">
    <property type="entry name" value="GINS complex subunit"/>
    <property type="match status" value="1"/>
</dbReference>
<evidence type="ECO:0000256" key="2">
    <source>
        <dbReference type="ARBA" id="ARBA00006343"/>
    </source>
</evidence>
<dbReference type="Proteomes" id="UP000008988">
    <property type="component" value="Unassembled WGS sequence"/>
</dbReference>
<dbReference type="PANTHER" id="PTHR22768:SF0">
    <property type="entry name" value="DNA REPLICATION COMPLEX GINS PROTEIN PSF3"/>
    <property type="match status" value="1"/>
</dbReference>
<evidence type="ECO:0000259" key="9">
    <source>
        <dbReference type="Pfam" id="PF22466"/>
    </source>
</evidence>
<dbReference type="GO" id="GO:0000811">
    <property type="term" value="C:GINS complex"/>
    <property type="evidence" value="ECO:0007669"/>
    <property type="project" value="UniProtKB-UniRule"/>
</dbReference>
<comment type="subunit">
    <text evidence="3">Component of the GINS complex which is a heterotetramer of SLD5, PSF1, PSF2 and PSF3.</text>
</comment>
<evidence type="ECO:0000256" key="3">
    <source>
        <dbReference type="ARBA" id="ARBA00011352"/>
    </source>
</evidence>
<dbReference type="SUPFAM" id="SSF160059">
    <property type="entry name" value="PriA/YqbF domain"/>
    <property type="match status" value="1"/>
</dbReference>
<comment type="subcellular location">
    <subcellularLocation>
        <location evidence="1 7">Nucleus</location>
    </subcellularLocation>
</comment>
<sequence length="236" mass="27124">MIYPSLRVLRDKCRRVVKIAMELMPTLFLVLYFYNRRASIERMGYYDIDDVLADGTEFPCKFQYDIPGLGYLENNPGRPITKNTKLNLPLWLARILAIVGGDEALVDEEPVPFVELLPPDMFSTKVMNAIKTDPVALDLHSINSHFFSLAIKWIMLFSEKELANVVSELLLQRAQELNHHASSLSIDLNADSTGKNSANTNIATSTFLLKLEEMEKEIYKKSHESYKDTKRWMFKK</sequence>
<dbReference type="CDD" id="cd11713">
    <property type="entry name" value="GINS_A_psf3"/>
    <property type="match status" value="1"/>
</dbReference>
<evidence type="ECO:0000313" key="11">
    <source>
        <dbReference type="Proteomes" id="UP000008988"/>
    </source>
</evidence>
<dbReference type="Pfam" id="PF05916">
    <property type="entry name" value="Sld5"/>
    <property type="match status" value="1"/>
</dbReference>
<comment type="similarity">
    <text evidence="2 7">Belongs to the GINS3/PSF3 family.</text>
</comment>
<evidence type="ECO:0000256" key="1">
    <source>
        <dbReference type="ARBA" id="ARBA00004123"/>
    </source>
</evidence>
<keyword evidence="6 7" id="KW-0539">Nucleus</keyword>
<dbReference type="InterPro" id="IPR021151">
    <property type="entry name" value="GINS_A"/>
</dbReference>
<comment type="function">
    <text evidence="7">The GINS complex plays an essential role in the initiation of DNA replication.</text>
</comment>
<dbReference type="InterPro" id="IPR036224">
    <property type="entry name" value="GINS_bundle-like_dom_sf"/>
</dbReference>
<dbReference type="PANTHER" id="PTHR22768">
    <property type="entry name" value="DNA REPLICATION COMPLEX GINS PROTEIN PSF3"/>
    <property type="match status" value="1"/>
</dbReference>
<reference evidence="10 11" key="1">
    <citation type="journal article" date="2008" name="FEMS Yeast Res.">
        <title>Comparative genome analysis of a Saccharomyces cerevisiae wine strain.</title>
        <authorList>
            <person name="Borneman A.R."/>
            <person name="Forgan A.H."/>
            <person name="Pretorius I.S."/>
            <person name="Chambers P.J."/>
        </authorList>
    </citation>
    <scope>NUCLEOTIDE SEQUENCE [LARGE SCALE GENOMIC DNA]</scope>
    <source>
        <strain evidence="10 11">AWRI1631</strain>
    </source>
</reference>
<dbReference type="InterPro" id="IPR055221">
    <property type="entry name" value="PSF3_N"/>
</dbReference>
<evidence type="ECO:0000256" key="4">
    <source>
        <dbReference type="ARBA" id="ARBA00015140"/>
    </source>
</evidence>
<dbReference type="SUPFAM" id="SSF158573">
    <property type="entry name" value="GINS helical bundle-like"/>
    <property type="match status" value="1"/>
</dbReference>
<gene>
    <name evidence="10" type="ORF">AWRI1631_150180</name>
</gene>
<dbReference type="GO" id="GO:1902975">
    <property type="term" value="P:mitotic DNA replication initiation"/>
    <property type="evidence" value="ECO:0007669"/>
    <property type="project" value="TreeGrafter"/>
</dbReference>
<dbReference type="AlphaFoldDB" id="B5VRB6"/>
<evidence type="ECO:0000259" key="8">
    <source>
        <dbReference type="Pfam" id="PF05916"/>
    </source>
</evidence>
<dbReference type="OrthoDB" id="10251744at2759"/>
<protein>
    <recommendedName>
        <fullName evidence="4 7">DNA replication complex GINS protein PSF3</fullName>
    </recommendedName>
</protein>
<evidence type="ECO:0000256" key="6">
    <source>
        <dbReference type="ARBA" id="ARBA00023242"/>
    </source>
</evidence>
<dbReference type="Pfam" id="PF22466">
    <property type="entry name" value="PSF3_N"/>
    <property type="match status" value="1"/>
</dbReference>
<feature type="domain" description="DNA replication complex GINS protein PSF3 N-terminal" evidence="9">
    <location>
        <begin position="46"/>
        <end position="98"/>
    </location>
</feature>
<accession>B5VRB6</accession>
<organism evidence="10 11">
    <name type="scientific">Saccharomyces cerevisiae (strain AWRI1631)</name>
    <name type="common">Baker's yeast</name>
    <dbReference type="NCBI Taxonomy" id="545124"/>
    <lineage>
        <taxon>Eukaryota</taxon>
        <taxon>Fungi</taxon>
        <taxon>Dikarya</taxon>
        <taxon>Ascomycota</taxon>
        <taxon>Saccharomycotina</taxon>
        <taxon>Saccharomycetes</taxon>
        <taxon>Saccharomycetales</taxon>
        <taxon>Saccharomycetaceae</taxon>
        <taxon>Saccharomyces</taxon>
    </lineage>
</organism>
<comment type="caution">
    <text evidence="10">The sequence shown here is derived from an EMBL/GenBank/DDBJ whole genome shotgun (WGS) entry which is preliminary data.</text>
</comment>
<evidence type="ECO:0000313" key="10">
    <source>
        <dbReference type="EMBL" id="EDZ69528.1"/>
    </source>
</evidence>
<evidence type="ECO:0000256" key="5">
    <source>
        <dbReference type="ARBA" id="ARBA00022705"/>
    </source>
</evidence>
<dbReference type="Gene3D" id="1.20.58.2050">
    <property type="match status" value="1"/>
</dbReference>
<dbReference type="InterPro" id="IPR038437">
    <property type="entry name" value="GINS_Psf3_sf"/>
</dbReference>
<dbReference type="InterPro" id="IPR010492">
    <property type="entry name" value="GINS_Psf3"/>
</dbReference>
<keyword evidence="5 7" id="KW-0235">DNA replication</keyword>
<dbReference type="CDD" id="cd21693">
    <property type="entry name" value="GINS_B_Psf3"/>
    <property type="match status" value="1"/>
</dbReference>